<comment type="caution">
    <text evidence="2">The sequence shown here is derived from an EMBL/GenBank/DDBJ whole genome shotgun (WGS) entry which is preliminary data.</text>
</comment>
<gene>
    <name evidence="2" type="ORF">LY90DRAFT_665756</name>
</gene>
<feature type="compositionally biased region" description="Low complexity" evidence="1">
    <location>
        <begin position="153"/>
        <end position="163"/>
    </location>
</feature>
<proteinExistence type="predicted"/>
<evidence type="ECO:0000313" key="2">
    <source>
        <dbReference type="EMBL" id="ORY75882.1"/>
    </source>
</evidence>
<evidence type="ECO:0000313" key="3">
    <source>
        <dbReference type="Proteomes" id="UP000193920"/>
    </source>
</evidence>
<organism evidence="2 3">
    <name type="scientific">Neocallimastix californiae</name>
    <dbReference type="NCBI Taxonomy" id="1754190"/>
    <lineage>
        <taxon>Eukaryota</taxon>
        <taxon>Fungi</taxon>
        <taxon>Fungi incertae sedis</taxon>
        <taxon>Chytridiomycota</taxon>
        <taxon>Chytridiomycota incertae sedis</taxon>
        <taxon>Neocallimastigomycetes</taxon>
        <taxon>Neocallimastigales</taxon>
        <taxon>Neocallimastigaceae</taxon>
        <taxon>Neocallimastix</taxon>
    </lineage>
</organism>
<reference evidence="2 3" key="1">
    <citation type="submission" date="2016-08" db="EMBL/GenBank/DDBJ databases">
        <title>A Parts List for Fungal Cellulosomes Revealed by Comparative Genomics.</title>
        <authorList>
            <consortium name="DOE Joint Genome Institute"/>
            <person name="Haitjema C.H."/>
            <person name="Gilmore S.P."/>
            <person name="Henske J.K."/>
            <person name="Solomon K.V."/>
            <person name="De Groot R."/>
            <person name="Kuo A."/>
            <person name="Mondo S.J."/>
            <person name="Salamov A.A."/>
            <person name="Labutti K."/>
            <person name="Zhao Z."/>
            <person name="Chiniquy J."/>
            <person name="Barry K."/>
            <person name="Brewer H.M."/>
            <person name="Purvine S.O."/>
            <person name="Wright A.T."/>
            <person name="Boxma B."/>
            <person name="Van Alen T."/>
            <person name="Hackstein J.H."/>
            <person name="Baker S.E."/>
            <person name="Grigoriev I.V."/>
            <person name="O'Malley M.A."/>
        </authorList>
    </citation>
    <scope>NUCLEOTIDE SEQUENCE [LARGE SCALE GENOMIC DNA]</scope>
    <source>
        <strain evidence="2 3">G1</strain>
    </source>
</reference>
<feature type="compositionally biased region" description="Basic and acidic residues" evidence="1">
    <location>
        <begin position="164"/>
        <end position="174"/>
    </location>
</feature>
<accession>A0A1Y2EWA3</accession>
<keyword evidence="3" id="KW-1185">Reference proteome</keyword>
<sequence length="615" mass="69091">MNVNNALYSAEQVIDRSIIRSGEGHGGEEKQERFRKTAMAMQEIISKKLYKAKHSTMEQYFKEVFKLSRASVYRFVDASRVLNQLEGFHILPFGERQCRTLRRCTKDLQTIRLLWSTVLNKYGEDPSLITSTIIQNIWDEMLEKKLVDPSKISTIKSNNSSGDKNNKNKKDIKTTQKSTINNNMSSTRSSQNSTNNTSKLMIPSSGSSSNISDISCMNQKFIPSYSSTATLVDSSNNNTLSDITSLQIDDPAASIYTITNCNNQSYSVTSQTQSPLNKNNNSSYTNFTSSLQSNSTLVATPTSTAVSISHVTNNGSSSNMNISSSSMTNINNVNNNSQVLNENYISSNVINSNPTINALGYSLTNQNYMASSNSYSNSSYSASRLTPNFQRRIPNNSTSSITTSTPSSTNLYYQNFQYSNTNDISGTNSENYITNDRFGNVNVNYSAQFNDFINFNNYPSYNQNTYYTQNQTQNSQCENHYSNYTTTSGSTSLFSSSEVPYQWYGNEKANQDINPSTQKYFTSASYYSQLRMLNGNSENIASYQNQRVIPNNYQIPYSVDSLNNVDNQNNSNRNMNIRNINISTDNNRLNNNNSYINNYPCTVFGIVNSQNNIIQ</sequence>
<evidence type="ECO:0000256" key="1">
    <source>
        <dbReference type="SAM" id="MobiDB-lite"/>
    </source>
</evidence>
<protein>
    <submittedName>
        <fullName evidence="2">Uncharacterized protein</fullName>
    </submittedName>
</protein>
<name>A0A1Y2EWA3_9FUNG</name>
<dbReference type="OrthoDB" id="5595153at2759"/>
<dbReference type="AlphaFoldDB" id="A0A1Y2EWA3"/>
<dbReference type="EMBL" id="MCOG01000024">
    <property type="protein sequence ID" value="ORY75882.1"/>
    <property type="molecule type" value="Genomic_DNA"/>
</dbReference>
<dbReference type="STRING" id="1754190.A0A1Y2EWA3"/>
<feature type="compositionally biased region" description="Low complexity" evidence="1">
    <location>
        <begin position="175"/>
        <end position="210"/>
    </location>
</feature>
<dbReference type="Proteomes" id="UP000193920">
    <property type="component" value="Unassembled WGS sequence"/>
</dbReference>
<feature type="region of interest" description="Disordered" evidence="1">
    <location>
        <begin position="153"/>
        <end position="210"/>
    </location>
</feature>